<evidence type="ECO:0000313" key="9">
    <source>
        <dbReference type="Proteomes" id="UP000053599"/>
    </source>
</evidence>
<feature type="transmembrane region" description="Helical" evidence="6">
    <location>
        <begin position="312"/>
        <end position="330"/>
    </location>
</feature>
<feature type="transmembrane region" description="Helical" evidence="6">
    <location>
        <begin position="488"/>
        <end position="508"/>
    </location>
</feature>
<comment type="subcellular location">
    <subcellularLocation>
        <location evidence="1">Membrane</location>
        <topology evidence="1">Multi-pass membrane protein</topology>
    </subcellularLocation>
</comment>
<dbReference type="PROSITE" id="PS50850">
    <property type="entry name" value="MFS"/>
    <property type="match status" value="1"/>
</dbReference>
<dbReference type="EMBL" id="KN846951">
    <property type="protein sequence ID" value="KIV86003.1"/>
    <property type="molecule type" value="Genomic_DNA"/>
</dbReference>
<feature type="transmembrane region" description="Helical" evidence="6">
    <location>
        <begin position="44"/>
        <end position="69"/>
    </location>
</feature>
<protein>
    <recommendedName>
        <fullName evidence="7">Major facilitator superfamily (MFS) profile domain-containing protein</fullName>
    </recommendedName>
</protein>
<feature type="transmembrane region" description="Helical" evidence="6">
    <location>
        <begin position="350"/>
        <end position="371"/>
    </location>
</feature>
<dbReference type="Gene3D" id="1.20.1250.20">
    <property type="entry name" value="MFS general substrate transporter like domains"/>
    <property type="match status" value="2"/>
</dbReference>
<feature type="transmembrane region" description="Helical" evidence="6">
    <location>
        <begin position="378"/>
        <end position="397"/>
    </location>
</feature>
<evidence type="ECO:0000256" key="6">
    <source>
        <dbReference type="SAM" id="Phobius"/>
    </source>
</evidence>
<feature type="transmembrane region" description="Helical" evidence="6">
    <location>
        <begin position="81"/>
        <end position="104"/>
    </location>
</feature>
<keyword evidence="2 6" id="KW-0812">Transmembrane</keyword>
<keyword evidence="3 6" id="KW-1133">Transmembrane helix</keyword>
<feature type="domain" description="Major facilitator superfamily (MFS) profile" evidence="7">
    <location>
        <begin position="46"/>
        <end position="512"/>
    </location>
</feature>
<name>A0A0D1ZGU2_9EURO</name>
<dbReference type="GO" id="GO:0016020">
    <property type="term" value="C:membrane"/>
    <property type="evidence" value="ECO:0007669"/>
    <property type="project" value="UniProtKB-SubCell"/>
</dbReference>
<evidence type="ECO:0000256" key="4">
    <source>
        <dbReference type="ARBA" id="ARBA00023136"/>
    </source>
</evidence>
<dbReference type="InterPro" id="IPR036259">
    <property type="entry name" value="MFS_trans_sf"/>
</dbReference>
<feature type="region of interest" description="Disordered" evidence="5">
    <location>
        <begin position="15"/>
        <end position="34"/>
    </location>
</feature>
<dbReference type="Proteomes" id="UP000053599">
    <property type="component" value="Unassembled WGS sequence"/>
</dbReference>
<evidence type="ECO:0000256" key="3">
    <source>
        <dbReference type="ARBA" id="ARBA00022989"/>
    </source>
</evidence>
<feature type="transmembrane region" description="Helical" evidence="6">
    <location>
        <begin position="268"/>
        <end position="291"/>
    </location>
</feature>
<dbReference type="PANTHER" id="PTHR42718">
    <property type="entry name" value="MAJOR FACILITATOR SUPERFAMILY MULTIDRUG TRANSPORTER MFSC"/>
    <property type="match status" value="1"/>
</dbReference>
<evidence type="ECO:0000256" key="5">
    <source>
        <dbReference type="SAM" id="MobiDB-lite"/>
    </source>
</evidence>
<dbReference type="PANTHER" id="PTHR42718:SF27">
    <property type="entry name" value="TRANSPORTER, PUTATIVE-RELATED"/>
    <property type="match status" value="1"/>
</dbReference>
<reference evidence="8 9" key="1">
    <citation type="submission" date="2015-01" db="EMBL/GenBank/DDBJ databases">
        <title>The Genome Sequence of Exophiala sideris CBS121828.</title>
        <authorList>
            <consortium name="The Broad Institute Genomics Platform"/>
            <person name="Cuomo C."/>
            <person name="de Hoog S."/>
            <person name="Gorbushina A."/>
            <person name="Stielow B."/>
            <person name="Teixiera M."/>
            <person name="Abouelleil A."/>
            <person name="Chapman S.B."/>
            <person name="Priest M."/>
            <person name="Young S.K."/>
            <person name="Wortman J."/>
            <person name="Nusbaum C."/>
            <person name="Birren B."/>
        </authorList>
    </citation>
    <scope>NUCLEOTIDE SEQUENCE [LARGE SCALE GENOMIC DNA]</scope>
    <source>
        <strain evidence="8 9">CBS 121828</strain>
    </source>
</reference>
<keyword evidence="4 6" id="KW-0472">Membrane</keyword>
<dbReference type="OrthoDB" id="2130629at2759"/>
<feature type="transmembrane region" description="Helical" evidence="6">
    <location>
        <begin position="201"/>
        <end position="221"/>
    </location>
</feature>
<dbReference type="AlphaFoldDB" id="A0A0D1ZGU2"/>
<organism evidence="8 9">
    <name type="scientific">Exophiala sideris</name>
    <dbReference type="NCBI Taxonomy" id="1016849"/>
    <lineage>
        <taxon>Eukaryota</taxon>
        <taxon>Fungi</taxon>
        <taxon>Dikarya</taxon>
        <taxon>Ascomycota</taxon>
        <taxon>Pezizomycotina</taxon>
        <taxon>Eurotiomycetes</taxon>
        <taxon>Chaetothyriomycetidae</taxon>
        <taxon>Chaetothyriales</taxon>
        <taxon>Herpotrichiellaceae</taxon>
        <taxon>Exophiala</taxon>
    </lineage>
</organism>
<proteinExistence type="predicted"/>
<feature type="transmembrane region" description="Helical" evidence="6">
    <location>
        <begin position="169"/>
        <end position="189"/>
    </location>
</feature>
<accession>A0A0D1ZGU2</accession>
<dbReference type="Pfam" id="PF07690">
    <property type="entry name" value="MFS_1"/>
    <property type="match status" value="1"/>
</dbReference>
<feature type="transmembrane region" description="Helical" evidence="6">
    <location>
        <begin position="241"/>
        <end position="262"/>
    </location>
</feature>
<evidence type="ECO:0000313" key="8">
    <source>
        <dbReference type="EMBL" id="KIV86003.1"/>
    </source>
</evidence>
<dbReference type="InterPro" id="IPR011701">
    <property type="entry name" value="MFS"/>
</dbReference>
<dbReference type="GO" id="GO:0022857">
    <property type="term" value="F:transmembrane transporter activity"/>
    <property type="evidence" value="ECO:0007669"/>
    <property type="project" value="InterPro"/>
</dbReference>
<sequence>MATVSTTTTRIELTTSAGVEPPIQSSPAAEDGTQAEASSKGTTAAIFASIAGVTGISSLLTGMVTVMLPKMAKDLDISDAVLLWPTSIYALTCGCSLILAGAVADVVGSRVMYLLGCFLQSVFTLACGLAQDSLQLIFFRGLAGIAIAFCLPSAVSLITAYFPHGQRRNAAFAAMGGGQPIGFSIGLVIGGVLADGPGWRVGFYIAAAVNTVLLILAFWCLPRASQPAAMSLHRLRTEIDWPGALILSTSLGLLSYVFAALTGSVSSIRAPSTIACLSLAIVLIPVFVMWVGRQEKFGRPAIIPNSIWRNRIFKTVCIDVFLAWAAANALESLFSFFFQDVQRLTATQASLRFLPAPVAGVITNVIMGLAIHKINANWAVILTMTISSIAPILAAVMKSRDPYWEFALPALVLNDPGSDTLFTVSNLIITAAFPGKTQALAGAVFNTVSKIGQSVGLALCAVIAGSITRKSHDAEKTAPPALLEGYHAAFWFCLAITSTTLIVSLWGLRDIGKIGLKRE</sequence>
<feature type="transmembrane region" description="Helical" evidence="6">
    <location>
        <begin position="111"/>
        <end position="131"/>
    </location>
</feature>
<gene>
    <name evidence="8" type="ORF">PV11_01647</name>
</gene>
<evidence type="ECO:0000256" key="2">
    <source>
        <dbReference type="ARBA" id="ARBA00022692"/>
    </source>
</evidence>
<feature type="transmembrane region" description="Helical" evidence="6">
    <location>
        <begin position="137"/>
        <end position="162"/>
    </location>
</feature>
<evidence type="ECO:0000256" key="1">
    <source>
        <dbReference type="ARBA" id="ARBA00004141"/>
    </source>
</evidence>
<dbReference type="InterPro" id="IPR020846">
    <property type="entry name" value="MFS_dom"/>
</dbReference>
<evidence type="ECO:0000259" key="7">
    <source>
        <dbReference type="PROSITE" id="PS50850"/>
    </source>
</evidence>
<dbReference type="SUPFAM" id="SSF103473">
    <property type="entry name" value="MFS general substrate transporter"/>
    <property type="match status" value="1"/>
</dbReference>